<reference evidence="16" key="1">
    <citation type="submission" date="2020-10" db="EMBL/GenBank/DDBJ databases">
        <authorList>
            <person name="Gilroy R."/>
        </authorList>
    </citation>
    <scope>NUCLEOTIDE SEQUENCE</scope>
    <source>
        <strain evidence="16">3924</strain>
    </source>
</reference>
<comment type="similarity">
    <text evidence="2 14">Belongs to the radical SAM superfamily. RlmN family.</text>
</comment>
<evidence type="ECO:0000256" key="12">
    <source>
        <dbReference type="ARBA" id="ARBA00023014"/>
    </source>
</evidence>
<dbReference type="EC" id="2.1.1.192" evidence="14"/>
<keyword evidence="9 14" id="KW-0819">tRNA processing</keyword>
<keyword evidence="8 14" id="KW-0949">S-adenosyl-L-methionine</keyword>
<reference evidence="16" key="2">
    <citation type="journal article" date="2021" name="PeerJ">
        <title>Extensive microbial diversity within the chicken gut microbiome revealed by metagenomics and culture.</title>
        <authorList>
            <person name="Gilroy R."/>
            <person name="Ravi A."/>
            <person name="Getino M."/>
            <person name="Pursley I."/>
            <person name="Horton D.L."/>
            <person name="Alikhan N.F."/>
            <person name="Baker D."/>
            <person name="Gharbi K."/>
            <person name="Hall N."/>
            <person name="Watson M."/>
            <person name="Adriaenssens E.M."/>
            <person name="Foster-Nyarko E."/>
            <person name="Jarju S."/>
            <person name="Secka A."/>
            <person name="Antonio M."/>
            <person name="Oren A."/>
            <person name="Chaudhuri R.R."/>
            <person name="La Ragione R."/>
            <person name="Hildebrand F."/>
            <person name="Pallen M.J."/>
        </authorList>
    </citation>
    <scope>NUCLEOTIDE SEQUENCE</scope>
    <source>
        <strain evidence="16">3924</strain>
    </source>
</reference>
<dbReference type="HAMAP" id="MF_01849">
    <property type="entry name" value="RNA_methyltr_RlmN"/>
    <property type="match status" value="1"/>
</dbReference>
<dbReference type="NCBIfam" id="TIGR00048">
    <property type="entry name" value="rRNA_mod_RlmN"/>
    <property type="match status" value="1"/>
</dbReference>
<dbReference type="Gene3D" id="1.10.150.530">
    <property type="match status" value="1"/>
</dbReference>
<dbReference type="EMBL" id="JADIMV010000004">
    <property type="protein sequence ID" value="MBO8439062.1"/>
    <property type="molecule type" value="Genomic_DNA"/>
</dbReference>
<gene>
    <name evidence="14 16" type="primary">rlmN</name>
    <name evidence="16" type="ORF">IAC51_00240</name>
</gene>
<dbReference type="GO" id="GO:0070040">
    <property type="term" value="F:rRNA (adenine(2503)-C2-)-methyltransferase activity"/>
    <property type="evidence" value="ECO:0007669"/>
    <property type="project" value="UniProtKB-UniRule"/>
</dbReference>
<dbReference type="GO" id="GO:0051539">
    <property type="term" value="F:4 iron, 4 sulfur cluster binding"/>
    <property type="evidence" value="ECO:0007669"/>
    <property type="project" value="UniProtKB-UniRule"/>
</dbReference>
<evidence type="ECO:0000313" key="16">
    <source>
        <dbReference type="EMBL" id="MBO8439062.1"/>
    </source>
</evidence>
<organism evidence="16 17">
    <name type="scientific">Candidatus Aphodosoma intestinipullorum</name>
    <dbReference type="NCBI Taxonomy" id="2840674"/>
    <lineage>
        <taxon>Bacteria</taxon>
        <taxon>Pseudomonadati</taxon>
        <taxon>Bacteroidota</taxon>
        <taxon>Bacteroidia</taxon>
        <taxon>Bacteroidales</taxon>
        <taxon>Candidatus Aphodosoma</taxon>
    </lineage>
</organism>
<keyword evidence="10 14" id="KW-0479">Metal-binding</keyword>
<dbReference type="GO" id="GO:0070475">
    <property type="term" value="P:rRNA base methylation"/>
    <property type="evidence" value="ECO:0007669"/>
    <property type="project" value="UniProtKB-UniRule"/>
</dbReference>
<keyword evidence="5 14" id="KW-0698">rRNA processing</keyword>
<evidence type="ECO:0000256" key="11">
    <source>
        <dbReference type="ARBA" id="ARBA00023004"/>
    </source>
</evidence>
<keyword evidence="7 14" id="KW-0808">Transferase</keyword>
<evidence type="ECO:0000256" key="2">
    <source>
        <dbReference type="ARBA" id="ARBA00007544"/>
    </source>
</evidence>
<comment type="catalytic activity">
    <reaction evidence="14">
        <text>adenosine(2503) in 23S rRNA + 2 reduced [2Fe-2S]-[ferredoxin] + 2 S-adenosyl-L-methionine = 2-methyladenosine(2503) in 23S rRNA + 5'-deoxyadenosine + L-methionine + 2 oxidized [2Fe-2S]-[ferredoxin] + S-adenosyl-L-homocysteine</text>
        <dbReference type="Rhea" id="RHEA:42916"/>
        <dbReference type="Rhea" id="RHEA-COMP:10000"/>
        <dbReference type="Rhea" id="RHEA-COMP:10001"/>
        <dbReference type="Rhea" id="RHEA-COMP:10152"/>
        <dbReference type="Rhea" id="RHEA-COMP:10282"/>
        <dbReference type="ChEBI" id="CHEBI:17319"/>
        <dbReference type="ChEBI" id="CHEBI:33737"/>
        <dbReference type="ChEBI" id="CHEBI:33738"/>
        <dbReference type="ChEBI" id="CHEBI:57844"/>
        <dbReference type="ChEBI" id="CHEBI:57856"/>
        <dbReference type="ChEBI" id="CHEBI:59789"/>
        <dbReference type="ChEBI" id="CHEBI:74411"/>
        <dbReference type="ChEBI" id="CHEBI:74497"/>
        <dbReference type="EC" id="2.1.1.192"/>
    </reaction>
</comment>
<comment type="catalytic activity">
    <reaction evidence="14">
        <text>adenosine(37) in tRNA + 2 reduced [2Fe-2S]-[ferredoxin] + 2 S-adenosyl-L-methionine = 2-methyladenosine(37) in tRNA + 5'-deoxyadenosine + L-methionine + 2 oxidized [2Fe-2S]-[ferredoxin] + S-adenosyl-L-homocysteine</text>
        <dbReference type="Rhea" id="RHEA:43332"/>
        <dbReference type="Rhea" id="RHEA-COMP:10000"/>
        <dbReference type="Rhea" id="RHEA-COMP:10001"/>
        <dbReference type="Rhea" id="RHEA-COMP:10162"/>
        <dbReference type="Rhea" id="RHEA-COMP:10485"/>
        <dbReference type="ChEBI" id="CHEBI:17319"/>
        <dbReference type="ChEBI" id="CHEBI:33737"/>
        <dbReference type="ChEBI" id="CHEBI:33738"/>
        <dbReference type="ChEBI" id="CHEBI:57844"/>
        <dbReference type="ChEBI" id="CHEBI:57856"/>
        <dbReference type="ChEBI" id="CHEBI:59789"/>
        <dbReference type="ChEBI" id="CHEBI:74411"/>
        <dbReference type="ChEBI" id="CHEBI:74497"/>
        <dbReference type="EC" id="2.1.1.192"/>
    </reaction>
</comment>
<dbReference type="GO" id="GO:0005737">
    <property type="term" value="C:cytoplasm"/>
    <property type="evidence" value="ECO:0007669"/>
    <property type="project" value="UniProtKB-SubCell"/>
</dbReference>
<evidence type="ECO:0000256" key="8">
    <source>
        <dbReference type="ARBA" id="ARBA00022691"/>
    </source>
</evidence>
<feature type="binding site" evidence="14">
    <location>
        <position position="114"/>
    </location>
    <ligand>
        <name>[4Fe-4S] cluster</name>
        <dbReference type="ChEBI" id="CHEBI:49883"/>
        <note>4Fe-4S-S-AdoMet</note>
    </ligand>
</feature>
<dbReference type="InterPro" id="IPR058240">
    <property type="entry name" value="rSAM_sf"/>
</dbReference>
<dbReference type="Gene3D" id="3.20.20.70">
    <property type="entry name" value="Aldolase class I"/>
    <property type="match status" value="1"/>
</dbReference>
<comment type="function">
    <text evidence="14">Specifically methylates position 2 of adenine 2503 in 23S rRNA and position 2 of adenine 37 in tRNAs.</text>
</comment>
<feature type="active site" description="Proton acceptor" evidence="14">
    <location>
        <position position="90"/>
    </location>
</feature>
<comment type="caution">
    <text evidence="14">Lacks conserved residue(s) required for the propagation of feature annotation.</text>
</comment>
<evidence type="ECO:0000256" key="4">
    <source>
        <dbReference type="ARBA" id="ARBA00022490"/>
    </source>
</evidence>
<evidence type="ECO:0000256" key="5">
    <source>
        <dbReference type="ARBA" id="ARBA00022552"/>
    </source>
</evidence>
<dbReference type="SFLD" id="SFLDS00029">
    <property type="entry name" value="Radical_SAM"/>
    <property type="match status" value="1"/>
</dbReference>
<dbReference type="InterPro" id="IPR040072">
    <property type="entry name" value="Methyltransferase_A"/>
</dbReference>
<evidence type="ECO:0000256" key="6">
    <source>
        <dbReference type="ARBA" id="ARBA00022603"/>
    </source>
</evidence>
<feature type="binding site" evidence="14">
    <location>
        <position position="110"/>
    </location>
    <ligand>
        <name>[4Fe-4S] cluster</name>
        <dbReference type="ChEBI" id="CHEBI:49883"/>
        <note>4Fe-4S-S-AdoMet</note>
    </ligand>
</feature>
<dbReference type="SFLD" id="SFLDG01062">
    <property type="entry name" value="methyltransferase_(Class_A)"/>
    <property type="match status" value="1"/>
</dbReference>
<feature type="binding site" evidence="14">
    <location>
        <position position="187"/>
    </location>
    <ligand>
        <name>S-adenosyl-L-methionine</name>
        <dbReference type="ChEBI" id="CHEBI:59789"/>
    </ligand>
</feature>
<evidence type="ECO:0000256" key="7">
    <source>
        <dbReference type="ARBA" id="ARBA00022679"/>
    </source>
</evidence>
<dbReference type="Proteomes" id="UP000712007">
    <property type="component" value="Unassembled WGS sequence"/>
</dbReference>
<protein>
    <recommendedName>
        <fullName evidence="14">Probable dual-specificity RNA methyltransferase RlmN</fullName>
        <ecNumber evidence="14">2.1.1.192</ecNumber>
    </recommendedName>
    <alternativeName>
        <fullName evidence="14">23S rRNA (adenine(2503)-C(2))-methyltransferase</fullName>
    </alternativeName>
    <alternativeName>
        <fullName evidence="14">23S rRNA m2A2503 methyltransferase</fullName>
    </alternativeName>
    <alternativeName>
        <fullName evidence="14">Ribosomal RNA large subunit methyltransferase N</fullName>
    </alternativeName>
    <alternativeName>
        <fullName evidence="14">tRNA (adenine(37)-C(2))-methyltransferase</fullName>
    </alternativeName>
    <alternativeName>
        <fullName evidence="14">tRNA m2A37 methyltransferase</fullName>
    </alternativeName>
</protein>
<feature type="binding site" evidence="14">
    <location>
        <begin position="209"/>
        <end position="211"/>
    </location>
    <ligand>
        <name>S-adenosyl-L-methionine</name>
        <dbReference type="ChEBI" id="CHEBI:59789"/>
    </ligand>
</feature>
<proteinExistence type="inferred from homology"/>
<dbReference type="GO" id="GO:0002935">
    <property type="term" value="F:tRNA (adenine(37)-C2)-methyltransferase activity"/>
    <property type="evidence" value="ECO:0007669"/>
    <property type="project" value="UniProtKB-UniRule"/>
</dbReference>
<evidence type="ECO:0000256" key="14">
    <source>
        <dbReference type="HAMAP-Rule" id="MF_01849"/>
    </source>
</evidence>
<keyword evidence="13 14" id="KW-1015">Disulfide bond</keyword>
<dbReference type="PROSITE" id="PS51918">
    <property type="entry name" value="RADICAL_SAM"/>
    <property type="match status" value="1"/>
</dbReference>
<dbReference type="GO" id="GO:0019843">
    <property type="term" value="F:rRNA binding"/>
    <property type="evidence" value="ECO:0007669"/>
    <property type="project" value="UniProtKB-UniRule"/>
</dbReference>
<comment type="cofactor">
    <cofactor evidence="14">
        <name>[4Fe-4S] cluster</name>
        <dbReference type="ChEBI" id="CHEBI:49883"/>
    </cofactor>
    <text evidence="14">Binds 1 [4Fe-4S] cluster. The cluster is coordinated with 3 cysteines and an exchangeable S-adenosyl-L-methionine.</text>
</comment>
<dbReference type="PANTHER" id="PTHR30544">
    <property type="entry name" value="23S RRNA METHYLTRANSFERASE"/>
    <property type="match status" value="1"/>
</dbReference>
<evidence type="ECO:0000259" key="15">
    <source>
        <dbReference type="PROSITE" id="PS51918"/>
    </source>
</evidence>
<comment type="caution">
    <text evidence="16">The sequence shown here is derived from an EMBL/GenBank/DDBJ whole genome shotgun (WGS) entry which is preliminary data.</text>
</comment>
<evidence type="ECO:0000256" key="3">
    <source>
        <dbReference type="ARBA" id="ARBA00022485"/>
    </source>
</evidence>
<accession>A0A940DJX2</accession>
<dbReference type="GO" id="GO:0046872">
    <property type="term" value="F:metal ion binding"/>
    <property type="evidence" value="ECO:0007669"/>
    <property type="project" value="UniProtKB-KW"/>
</dbReference>
<evidence type="ECO:0000313" key="17">
    <source>
        <dbReference type="Proteomes" id="UP000712007"/>
    </source>
</evidence>
<keyword evidence="12 14" id="KW-0411">Iron-sulfur</keyword>
<dbReference type="Pfam" id="PF21016">
    <property type="entry name" value="RlmN_N"/>
    <property type="match status" value="1"/>
</dbReference>
<keyword evidence="3 14" id="KW-0004">4Fe-4S</keyword>
<dbReference type="SUPFAM" id="SSF102114">
    <property type="entry name" value="Radical SAM enzymes"/>
    <property type="match status" value="1"/>
</dbReference>
<dbReference type="PIRSF" id="PIRSF006004">
    <property type="entry name" value="CHP00048"/>
    <property type="match status" value="1"/>
</dbReference>
<feature type="active site" description="S-methylcysteine intermediate" evidence="14">
    <location>
        <position position="328"/>
    </location>
</feature>
<dbReference type="InterPro" id="IPR013785">
    <property type="entry name" value="Aldolase_TIM"/>
</dbReference>
<name>A0A940DJX2_9BACT</name>
<dbReference type="AlphaFoldDB" id="A0A940DJX2"/>
<dbReference type="InterPro" id="IPR048641">
    <property type="entry name" value="RlmN_N"/>
</dbReference>
<keyword evidence="11 14" id="KW-0408">Iron</keyword>
<feature type="binding site" evidence="14">
    <location>
        <position position="117"/>
    </location>
    <ligand>
        <name>[4Fe-4S] cluster</name>
        <dbReference type="ChEBI" id="CHEBI:49883"/>
        <note>4Fe-4S-S-AdoMet</note>
    </ligand>
</feature>
<dbReference type="GO" id="GO:0030488">
    <property type="term" value="P:tRNA methylation"/>
    <property type="evidence" value="ECO:0007669"/>
    <property type="project" value="UniProtKB-UniRule"/>
</dbReference>
<dbReference type="SFLD" id="SFLDF00275">
    <property type="entry name" value="adenosine_C2_methyltransferase"/>
    <property type="match status" value="1"/>
</dbReference>
<dbReference type="InterPro" id="IPR004383">
    <property type="entry name" value="rRNA_lsu_MTrfase_RlmN/Cfr"/>
</dbReference>
<feature type="binding site" evidence="14">
    <location>
        <position position="285"/>
    </location>
    <ligand>
        <name>S-adenosyl-L-methionine</name>
        <dbReference type="ChEBI" id="CHEBI:59789"/>
    </ligand>
</feature>
<evidence type="ECO:0000256" key="10">
    <source>
        <dbReference type="ARBA" id="ARBA00022723"/>
    </source>
</evidence>
<evidence type="ECO:0000256" key="13">
    <source>
        <dbReference type="ARBA" id="ARBA00023157"/>
    </source>
</evidence>
<keyword evidence="4 14" id="KW-0963">Cytoplasm</keyword>
<keyword evidence="6 14" id="KW-0489">Methyltransferase</keyword>
<dbReference type="Pfam" id="PF04055">
    <property type="entry name" value="Radical_SAM"/>
    <property type="match status" value="1"/>
</dbReference>
<dbReference type="GO" id="GO:0000049">
    <property type="term" value="F:tRNA binding"/>
    <property type="evidence" value="ECO:0007669"/>
    <property type="project" value="UniProtKB-UniRule"/>
</dbReference>
<dbReference type="InterPro" id="IPR027492">
    <property type="entry name" value="RNA_MTrfase_RlmN"/>
</dbReference>
<comment type="miscellaneous">
    <text evidence="14">Reaction proceeds by a ping-pong mechanism involving intermediate methylation of a conserved cysteine residue.</text>
</comment>
<dbReference type="InterPro" id="IPR007197">
    <property type="entry name" value="rSAM"/>
</dbReference>
<evidence type="ECO:0000256" key="9">
    <source>
        <dbReference type="ARBA" id="ARBA00022694"/>
    </source>
</evidence>
<evidence type="ECO:0000256" key="1">
    <source>
        <dbReference type="ARBA" id="ARBA00004496"/>
    </source>
</evidence>
<feature type="binding site" evidence="14">
    <location>
        <begin position="155"/>
        <end position="156"/>
    </location>
    <ligand>
        <name>S-adenosyl-L-methionine</name>
        <dbReference type="ChEBI" id="CHEBI:59789"/>
    </ligand>
</feature>
<dbReference type="PANTHER" id="PTHR30544:SF5">
    <property type="entry name" value="RADICAL SAM CORE DOMAIN-CONTAINING PROTEIN"/>
    <property type="match status" value="1"/>
</dbReference>
<feature type="domain" description="Radical SAM core" evidence="15">
    <location>
        <begin position="96"/>
        <end position="323"/>
    </location>
</feature>
<comment type="subcellular location">
    <subcellularLocation>
        <location evidence="1 14">Cytoplasm</location>
    </subcellularLocation>
</comment>
<sequence>MKEPLLGKTLDELREVAASVGLPPFTAKQIADWLYKKHIHSIDEMSNISLKGRAALAARYDIGCVPPVRAAQSADGTRKYLFPAAHGLIETVYIPETDRATLCVSCQVGCRMGCHFCMTGRQGWSGNLTTAEILNQIYSIDERDSLTNIVFMGMGEPFDNTDSILHATTALTAPWGYAWSPRRITVSSVGLLPGLRRFIAASECHLAISLHNPFPDERAAMMPAERAYSITDIISELRLHDWSHQRRISFEYTMFEGSNDTRRHAAGIVRLLRGLECRVNLIRFHSIPGVALHSPSQEKMEQFRDYLSDNGITCTIRRSRGEDISAACGLLSSTPNEA</sequence>